<dbReference type="Gene3D" id="3.30.1330.30">
    <property type="match status" value="1"/>
</dbReference>
<dbReference type="InterPro" id="IPR037465">
    <property type="entry name" value="YlxR"/>
</dbReference>
<dbReference type="InterPro" id="IPR029064">
    <property type="entry name" value="Ribosomal_eL30-like_sf"/>
</dbReference>
<dbReference type="EMBL" id="CP019124">
    <property type="protein sequence ID" value="APX89863.1"/>
    <property type="molecule type" value="Genomic_DNA"/>
</dbReference>
<gene>
    <name evidence="1" type="ORF">BV394_09155</name>
</gene>
<name>A0A1U7DJ05_9RHOB</name>
<dbReference type="AlphaFoldDB" id="A0A1U7DJ05"/>
<dbReference type="InterPro" id="IPR035931">
    <property type="entry name" value="YlxR-like_sf"/>
</dbReference>
<accession>A0A2M9DB37</accession>
<sequence>MTRGGRKKDNDAPERRCIVTREVAPKERMIRFVTGPDGQVVPDLLGRLPGRGMWVTPTRDALDKAARKGGFARAARQQVTVPEDLVGMIEAALVRRLVDRISMARKAGQAVAGYEKVRGWLATGEGRVLMQAIDGSERGKTKLRPPDGKDSFIGCLYARELGLAFGRESVIHGALSAGGLTARVVDEAARLTGLREIGGDSATGKGTTDA</sequence>
<dbReference type="Gene3D" id="3.30.1230.10">
    <property type="entry name" value="YlxR-like"/>
    <property type="match status" value="1"/>
</dbReference>
<dbReference type="InterPro" id="IPR007393">
    <property type="entry name" value="YlxR_dom"/>
</dbReference>
<keyword evidence="2" id="KW-1185">Reference proteome</keyword>
<dbReference type="SUPFAM" id="SSF64376">
    <property type="entry name" value="YlxR-like"/>
    <property type="match status" value="1"/>
</dbReference>
<evidence type="ECO:0000313" key="2">
    <source>
        <dbReference type="Proteomes" id="UP000187266"/>
    </source>
</evidence>
<dbReference type="STRING" id="1267768.BV394_09155"/>
<reference evidence="1 2" key="1">
    <citation type="submission" date="2017-01" db="EMBL/GenBank/DDBJ databases">
        <title>Genomic analysis of Xuhuaishuia manganoxidans DY6-4.</title>
        <authorList>
            <person name="Wang X."/>
        </authorList>
    </citation>
    <scope>NUCLEOTIDE SEQUENCE [LARGE SCALE GENOMIC DNA]</scope>
    <source>
        <strain evidence="1 2">DY6-4</strain>
    </source>
</reference>
<organism evidence="1 2">
    <name type="scientific">Brevirhabdus pacifica</name>
    <dbReference type="NCBI Taxonomy" id="1267768"/>
    <lineage>
        <taxon>Bacteria</taxon>
        <taxon>Pseudomonadati</taxon>
        <taxon>Pseudomonadota</taxon>
        <taxon>Alphaproteobacteria</taxon>
        <taxon>Rhodobacterales</taxon>
        <taxon>Paracoccaceae</taxon>
        <taxon>Brevirhabdus</taxon>
    </lineage>
</organism>
<dbReference type="PANTHER" id="PTHR34215:SF1">
    <property type="entry name" value="YLXR DOMAIN-CONTAINING PROTEIN"/>
    <property type="match status" value="1"/>
</dbReference>
<proteinExistence type="predicted"/>
<dbReference type="Proteomes" id="UP000187266">
    <property type="component" value="Chromosome"/>
</dbReference>
<dbReference type="SUPFAM" id="SSF55315">
    <property type="entry name" value="L30e-like"/>
    <property type="match status" value="1"/>
</dbReference>
<accession>A0A1U7DJ05</accession>
<dbReference type="Pfam" id="PF04296">
    <property type="entry name" value="YlxR"/>
    <property type="match status" value="1"/>
</dbReference>
<dbReference type="NCBIfam" id="NF006622">
    <property type="entry name" value="PRK09190.1"/>
    <property type="match status" value="1"/>
</dbReference>
<evidence type="ECO:0000313" key="1">
    <source>
        <dbReference type="EMBL" id="APX89863.1"/>
    </source>
</evidence>
<dbReference type="CDD" id="cd00279">
    <property type="entry name" value="YlxR"/>
    <property type="match status" value="1"/>
</dbReference>
<dbReference type="OrthoDB" id="9799836at2"/>
<protein>
    <submittedName>
        <fullName evidence="1">Uncharacterized protein</fullName>
    </submittedName>
</protein>
<dbReference type="RefSeq" id="WP_076979884.1">
    <property type="nucleotide sequence ID" value="NZ_CP019124.1"/>
</dbReference>
<dbReference type="PANTHER" id="PTHR34215">
    <property type="entry name" value="BLL0784 PROTEIN"/>
    <property type="match status" value="1"/>
</dbReference>